<gene>
    <name evidence="1" type="ORF">HICCMSTLAB_LOCUS11283</name>
</gene>
<dbReference type="AlphaFoldDB" id="A0A8J2MX79"/>
<evidence type="ECO:0000313" key="2">
    <source>
        <dbReference type="Proteomes" id="UP000786811"/>
    </source>
</evidence>
<dbReference type="EMBL" id="CAJNRD030001123">
    <property type="protein sequence ID" value="CAG5102985.1"/>
    <property type="molecule type" value="Genomic_DNA"/>
</dbReference>
<proteinExistence type="predicted"/>
<evidence type="ECO:0000313" key="1">
    <source>
        <dbReference type="EMBL" id="CAG5102985.1"/>
    </source>
</evidence>
<accession>A0A8J2MX79</accession>
<dbReference type="OrthoDB" id="8191915at2759"/>
<protein>
    <submittedName>
        <fullName evidence="1">Uncharacterized protein</fullName>
    </submittedName>
</protein>
<name>A0A8J2MX79_COTCN</name>
<organism evidence="1 2">
    <name type="scientific">Cotesia congregata</name>
    <name type="common">Parasitoid wasp</name>
    <name type="synonym">Apanteles congregatus</name>
    <dbReference type="NCBI Taxonomy" id="51543"/>
    <lineage>
        <taxon>Eukaryota</taxon>
        <taxon>Metazoa</taxon>
        <taxon>Ecdysozoa</taxon>
        <taxon>Arthropoda</taxon>
        <taxon>Hexapoda</taxon>
        <taxon>Insecta</taxon>
        <taxon>Pterygota</taxon>
        <taxon>Neoptera</taxon>
        <taxon>Endopterygota</taxon>
        <taxon>Hymenoptera</taxon>
        <taxon>Apocrita</taxon>
        <taxon>Ichneumonoidea</taxon>
        <taxon>Braconidae</taxon>
        <taxon>Microgastrinae</taxon>
        <taxon>Cotesia</taxon>
    </lineage>
</organism>
<comment type="caution">
    <text evidence="1">The sequence shown here is derived from an EMBL/GenBank/DDBJ whole genome shotgun (WGS) entry which is preliminary data.</text>
</comment>
<dbReference type="Proteomes" id="UP000786811">
    <property type="component" value="Unassembled WGS sequence"/>
</dbReference>
<sequence>MCLYALEDILDGHLYKQKFSDEELSDMISINFSNDGTPLFKSSLTSITPIVYTINEIHPQKRQQYLMLASLYLAKLLLTEGFHYNYNGLYFHKKCRILMGVCDSIERPELRGSKMFRGAYGCGLWKHQGEEIAKDNGHVQVYPITDDGNVYGEGLRSHAETLTHANIIEKGIKRRSI</sequence>
<keyword evidence="2" id="KW-1185">Reference proteome</keyword>
<reference evidence="1" key="1">
    <citation type="submission" date="2021-04" db="EMBL/GenBank/DDBJ databases">
        <authorList>
            <person name="Chebbi M.A.C M."/>
        </authorList>
    </citation>
    <scope>NUCLEOTIDE SEQUENCE</scope>
</reference>